<reference evidence="1 2" key="1">
    <citation type="submission" date="2024-04" db="EMBL/GenBank/DDBJ databases">
        <authorList>
            <person name="Fracassetti M."/>
        </authorList>
    </citation>
    <scope>NUCLEOTIDE SEQUENCE [LARGE SCALE GENOMIC DNA]</scope>
</reference>
<accession>A0AAV2FP22</accession>
<evidence type="ECO:0000313" key="1">
    <source>
        <dbReference type="EMBL" id="CAL1400069.1"/>
    </source>
</evidence>
<dbReference type="AlphaFoldDB" id="A0AAV2FP22"/>
<dbReference type="Proteomes" id="UP001497516">
    <property type="component" value="Chromosome 7"/>
</dbReference>
<gene>
    <name evidence="1" type="ORF">LTRI10_LOCUS40219</name>
</gene>
<sequence length="68" mass="7659">MDRYDNVIRNESFGLDMEGAEHGRGVDQHGWGWLGQDRHQESDELSLANEAGLWAATVHHGHEFGPTM</sequence>
<organism evidence="1 2">
    <name type="scientific">Linum trigynum</name>
    <dbReference type="NCBI Taxonomy" id="586398"/>
    <lineage>
        <taxon>Eukaryota</taxon>
        <taxon>Viridiplantae</taxon>
        <taxon>Streptophyta</taxon>
        <taxon>Embryophyta</taxon>
        <taxon>Tracheophyta</taxon>
        <taxon>Spermatophyta</taxon>
        <taxon>Magnoliopsida</taxon>
        <taxon>eudicotyledons</taxon>
        <taxon>Gunneridae</taxon>
        <taxon>Pentapetalae</taxon>
        <taxon>rosids</taxon>
        <taxon>fabids</taxon>
        <taxon>Malpighiales</taxon>
        <taxon>Linaceae</taxon>
        <taxon>Linum</taxon>
    </lineage>
</organism>
<evidence type="ECO:0000313" key="2">
    <source>
        <dbReference type="Proteomes" id="UP001497516"/>
    </source>
</evidence>
<proteinExistence type="predicted"/>
<protein>
    <submittedName>
        <fullName evidence="1">Uncharacterized protein</fullName>
    </submittedName>
</protein>
<dbReference type="EMBL" id="OZ034820">
    <property type="protein sequence ID" value="CAL1400069.1"/>
    <property type="molecule type" value="Genomic_DNA"/>
</dbReference>
<name>A0AAV2FP22_9ROSI</name>
<keyword evidence="2" id="KW-1185">Reference proteome</keyword>